<organism evidence="1 2">
    <name type="scientific">Planobispora takensis</name>
    <dbReference type="NCBI Taxonomy" id="1367882"/>
    <lineage>
        <taxon>Bacteria</taxon>
        <taxon>Bacillati</taxon>
        <taxon>Actinomycetota</taxon>
        <taxon>Actinomycetes</taxon>
        <taxon>Streptosporangiales</taxon>
        <taxon>Streptosporangiaceae</taxon>
        <taxon>Planobispora</taxon>
    </lineage>
</organism>
<accession>A0A8J3T3V1</accession>
<comment type="caution">
    <text evidence="1">The sequence shown here is derived from an EMBL/GenBank/DDBJ whole genome shotgun (WGS) entry which is preliminary data.</text>
</comment>
<name>A0A8J3T3V1_9ACTN</name>
<sequence>MAALRTAARGLLDPAPALVTSSLRCGRSSVGSPAPPRGLRAFLGWFTGAPSREAVIVEEGAGRLPAPFRGQALGQEAMIVPEDVRRWPSPV</sequence>
<evidence type="ECO:0000313" key="2">
    <source>
        <dbReference type="Proteomes" id="UP000634476"/>
    </source>
</evidence>
<gene>
    <name evidence="1" type="ORF">Pta02_72260</name>
</gene>
<evidence type="ECO:0000313" key="1">
    <source>
        <dbReference type="EMBL" id="GII05218.1"/>
    </source>
</evidence>
<dbReference type="EMBL" id="BOOK01000064">
    <property type="protein sequence ID" value="GII05218.1"/>
    <property type="molecule type" value="Genomic_DNA"/>
</dbReference>
<protein>
    <submittedName>
        <fullName evidence="1">Uncharacterized protein</fullName>
    </submittedName>
</protein>
<dbReference type="Proteomes" id="UP000634476">
    <property type="component" value="Unassembled WGS sequence"/>
</dbReference>
<proteinExistence type="predicted"/>
<reference evidence="1" key="1">
    <citation type="submission" date="2021-01" db="EMBL/GenBank/DDBJ databases">
        <title>Whole genome shotgun sequence of Planobispora takensis NBRC 109077.</title>
        <authorList>
            <person name="Komaki H."/>
            <person name="Tamura T."/>
        </authorList>
    </citation>
    <scope>NUCLEOTIDE SEQUENCE</scope>
    <source>
        <strain evidence="1">NBRC 109077</strain>
    </source>
</reference>
<dbReference type="AlphaFoldDB" id="A0A8J3T3V1"/>
<keyword evidence="2" id="KW-1185">Reference proteome</keyword>